<dbReference type="InterPro" id="IPR050498">
    <property type="entry name" value="Ycf3"/>
</dbReference>
<dbReference type="SUPFAM" id="SSF48452">
    <property type="entry name" value="TPR-like"/>
    <property type="match status" value="1"/>
</dbReference>
<dbReference type="SMART" id="SM00028">
    <property type="entry name" value="TPR"/>
    <property type="match status" value="4"/>
</dbReference>
<organism evidence="4 5">
    <name type="scientific">Naegleria lovaniensis</name>
    <name type="common">Amoeba</name>
    <dbReference type="NCBI Taxonomy" id="51637"/>
    <lineage>
        <taxon>Eukaryota</taxon>
        <taxon>Discoba</taxon>
        <taxon>Heterolobosea</taxon>
        <taxon>Tetramitia</taxon>
        <taxon>Eutetramitia</taxon>
        <taxon>Vahlkampfiidae</taxon>
        <taxon>Naegleria</taxon>
    </lineage>
</organism>
<evidence type="ECO:0000256" key="2">
    <source>
        <dbReference type="ARBA" id="ARBA00022803"/>
    </source>
</evidence>
<gene>
    <name evidence="4" type="ORF">C9374_003298</name>
</gene>
<protein>
    <submittedName>
        <fullName evidence="4">Uncharacterized protein</fullName>
    </submittedName>
</protein>
<dbReference type="EMBL" id="PYSW02000018">
    <property type="protein sequence ID" value="KAG2385483.1"/>
    <property type="molecule type" value="Genomic_DNA"/>
</dbReference>
<keyword evidence="2" id="KW-0802">TPR repeat</keyword>
<dbReference type="GeneID" id="68095753"/>
<dbReference type="PANTHER" id="PTHR44858:SF1">
    <property type="entry name" value="UDP-N-ACETYLGLUCOSAMINE--PEPTIDE N-ACETYLGLUCOSAMINYLTRANSFERASE SPINDLY-RELATED"/>
    <property type="match status" value="1"/>
</dbReference>
<proteinExistence type="predicted"/>
<feature type="region of interest" description="Disordered" evidence="3">
    <location>
        <begin position="1"/>
        <end position="32"/>
    </location>
</feature>
<accession>A0AA88GSZ9</accession>
<dbReference type="RefSeq" id="XP_044549476.1">
    <property type="nucleotide sequence ID" value="XM_044692810.1"/>
</dbReference>
<keyword evidence="1" id="KW-0677">Repeat</keyword>
<dbReference type="AlphaFoldDB" id="A0AA88GSZ9"/>
<name>A0AA88GSZ9_NAELO</name>
<evidence type="ECO:0000313" key="5">
    <source>
        <dbReference type="Proteomes" id="UP000816034"/>
    </source>
</evidence>
<reference evidence="4 5" key="1">
    <citation type="journal article" date="2018" name="BMC Genomics">
        <title>The genome of Naegleria lovaniensis, the basis for a comparative approach to unravel pathogenicity factors of the human pathogenic amoeba N. fowleri.</title>
        <authorList>
            <person name="Liechti N."/>
            <person name="Schurch N."/>
            <person name="Bruggmann R."/>
            <person name="Wittwer M."/>
        </authorList>
    </citation>
    <scope>NUCLEOTIDE SEQUENCE [LARGE SCALE GENOMIC DNA]</scope>
    <source>
        <strain evidence="4 5">ATCC 30569</strain>
    </source>
</reference>
<evidence type="ECO:0000313" key="4">
    <source>
        <dbReference type="EMBL" id="KAG2385483.1"/>
    </source>
</evidence>
<keyword evidence="5" id="KW-1185">Reference proteome</keyword>
<evidence type="ECO:0000256" key="1">
    <source>
        <dbReference type="ARBA" id="ARBA00022737"/>
    </source>
</evidence>
<dbReference type="Gene3D" id="1.25.40.10">
    <property type="entry name" value="Tetratricopeptide repeat domain"/>
    <property type="match status" value="2"/>
</dbReference>
<dbReference type="Proteomes" id="UP000816034">
    <property type="component" value="Unassembled WGS sequence"/>
</dbReference>
<dbReference type="PANTHER" id="PTHR44858">
    <property type="entry name" value="TETRATRICOPEPTIDE REPEAT PROTEIN 6"/>
    <property type="match status" value="1"/>
</dbReference>
<dbReference type="InterPro" id="IPR011990">
    <property type="entry name" value="TPR-like_helical_dom_sf"/>
</dbReference>
<evidence type="ECO:0000256" key="3">
    <source>
        <dbReference type="SAM" id="MobiDB-lite"/>
    </source>
</evidence>
<dbReference type="InterPro" id="IPR019734">
    <property type="entry name" value="TPR_rpt"/>
</dbReference>
<sequence>MNDHEIMVDENSMQDDDEEPVSPITVSSSSSSTCSHHHDDFVYDHQIHVQPTTNDDNNDETDHLIIPPVLEFGSLIPGIPKDASSLWTEKYIYDIGIIYRKMMIQVDAHRFERNFKLAHDELIKAINLFPYQPEAYYKRALIYFQTNNPKEMQRAINITKFVCRGHPFWSLLCEGYTCEVEQNFTKSRELYDQAYHVPKERILTFYENTFNVSKQCATSLYDLFDVFSPFFAIFNEGCVMMDLQIEKEAINTFQSAIDFLENSAKNNVFHFLSEPQISKLISMGKALCFNNMGCCALQFSTDHEALKYLCKGIEYSRKYVLVYENRMNLFSKLTMYASAVKDCDTVLSFAKNPDTLEKMHAERVVNIHRWIQHDAESCNYTYKDLDQLVAELLNKYPKNHVLYLTKALIAVTLDEAVQVLTEGINMIDTPAVDSMFKLASLLDFRSSMFEGMGETRKSNNDMRAVNRIGNLQLPCRIE</sequence>
<comment type="caution">
    <text evidence="4">The sequence shown here is derived from an EMBL/GenBank/DDBJ whole genome shotgun (WGS) entry which is preliminary data.</text>
</comment>